<keyword evidence="3" id="KW-0119">Carbohydrate metabolism</keyword>
<feature type="chain" id="PRO_5038139426" description="Fibronectin type-III domain-containing protein" evidence="4">
    <location>
        <begin position="25"/>
        <end position="337"/>
    </location>
</feature>
<dbReference type="Pfam" id="PF00041">
    <property type="entry name" value="fn3"/>
    <property type="match status" value="2"/>
</dbReference>
<dbReference type="InterPro" id="IPR036116">
    <property type="entry name" value="FN3_sf"/>
</dbReference>
<keyword evidence="2" id="KW-0326">Glycosidase</keyword>
<dbReference type="Gene3D" id="2.60.40.10">
    <property type="entry name" value="Immunoglobulins"/>
    <property type="match status" value="3"/>
</dbReference>
<proteinExistence type="predicted"/>
<reference evidence="6" key="1">
    <citation type="submission" date="2021-01" db="EMBL/GenBank/DDBJ databases">
        <title>Whole genome shotgun sequence of Acrocarpospora phusangensis NBRC 108782.</title>
        <authorList>
            <person name="Komaki H."/>
            <person name="Tamura T."/>
        </authorList>
    </citation>
    <scope>NUCLEOTIDE SEQUENCE</scope>
    <source>
        <strain evidence="6">NBRC 108782</strain>
    </source>
</reference>
<dbReference type="RefSeq" id="WP_204045075.1">
    <property type="nucleotide sequence ID" value="NZ_BOOA01000082.1"/>
</dbReference>
<name>A0A919QIH1_9ACTN</name>
<keyword evidence="1" id="KW-0677">Repeat</keyword>
<dbReference type="Proteomes" id="UP000640052">
    <property type="component" value="Unassembled WGS sequence"/>
</dbReference>
<accession>A0A919QIH1</accession>
<dbReference type="InterPro" id="IPR050991">
    <property type="entry name" value="ECM_Regulatory_Proteins"/>
</dbReference>
<keyword evidence="2" id="KW-0378">Hydrolase</keyword>
<keyword evidence="4" id="KW-0732">Signal</keyword>
<keyword evidence="3" id="KW-0624">Polysaccharide degradation</keyword>
<dbReference type="SUPFAM" id="SSF49265">
    <property type="entry name" value="Fibronectin type III"/>
    <property type="match status" value="2"/>
</dbReference>
<gene>
    <name evidence="6" type="ORF">Aph01nite_67710</name>
</gene>
<dbReference type="EMBL" id="BOOA01000082">
    <property type="protein sequence ID" value="GIH28461.1"/>
    <property type="molecule type" value="Genomic_DNA"/>
</dbReference>
<dbReference type="AlphaFoldDB" id="A0A919QIH1"/>
<protein>
    <recommendedName>
        <fullName evidence="5">Fibronectin type-III domain-containing protein</fullName>
    </recommendedName>
</protein>
<dbReference type="GO" id="GO:0000272">
    <property type="term" value="P:polysaccharide catabolic process"/>
    <property type="evidence" value="ECO:0007669"/>
    <property type="project" value="UniProtKB-KW"/>
</dbReference>
<dbReference type="PROSITE" id="PS50853">
    <property type="entry name" value="FN3"/>
    <property type="match status" value="2"/>
</dbReference>
<dbReference type="SMART" id="SM00060">
    <property type="entry name" value="FN3"/>
    <property type="match status" value="2"/>
</dbReference>
<evidence type="ECO:0000313" key="7">
    <source>
        <dbReference type="Proteomes" id="UP000640052"/>
    </source>
</evidence>
<dbReference type="GO" id="GO:0016798">
    <property type="term" value="F:hydrolase activity, acting on glycosyl bonds"/>
    <property type="evidence" value="ECO:0007669"/>
    <property type="project" value="UniProtKB-KW"/>
</dbReference>
<evidence type="ECO:0000313" key="6">
    <source>
        <dbReference type="EMBL" id="GIH28461.1"/>
    </source>
</evidence>
<evidence type="ECO:0000256" key="2">
    <source>
        <dbReference type="ARBA" id="ARBA00023295"/>
    </source>
</evidence>
<organism evidence="6 7">
    <name type="scientific">Acrocarpospora phusangensis</name>
    <dbReference type="NCBI Taxonomy" id="1070424"/>
    <lineage>
        <taxon>Bacteria</taxon>
        <taxon>Bacillati</taxon>
        <taxon>Actinomycetota</taxon>
        <taxon>Actinomycetes</taxon>
        <taxon>Streptosporangiales</taxon>
        <taxon>Streptosporangiaceae</taxon>
        <taxon>Acrocarpospora</taxon>
    </lineage>
</organism>
<feature type="domain" description="Fibronectin type-III" evidence="5">
    <location>
        <begin position="33"/>
        <end position="120"/>
    </location>
</feature>
<feature type="signal peptide" evidence="4">
    <location>
        <begin position="1"/>
        <end position="24"/>
    </location>
</feature>
<dbReference type="InterPro" id="IPR003961">
    <property type="entry name" value="FN3_dom"/>
</dbReference>
<keyword evidence="7" id="KW-1185">Reference proteome</keyword>
<dbReference type="InterPro" id="IPR013783">
    <property type="entry name" value="Ig-like_fold"/>
</dbReference>
<dbReference type="PANTHER" id="PTHR46708:SF2">
    <property type="entry name" value="FIBRONECTIN TYPE-III DOMAIN-CONTAINING PROTEIN"/>
    <property type="match status" value="1"/>
</dbReference>
<evidence type="ECO:0000256" key="3">
    <source>
        <dbReference type="ARBA" id="ARBA00023326"/>
    </source>
</evidence>
<dbReference type="PANTHER" id="PTHR46708">
    <property type="entry name" value="TENASCIN"/>
    <property type="match status" value="1"/>
</dbReference>
<sequence length="337" mass="35009">MRTALKLLTIAAGVVLLTGSPAIAAVDTRPPSAPGNLRSTAVTQTGVTLAWNRSTDNVKVVWYAAWAPGLTPVVYVDHPTTTASFTGLRPGVTYPFRVQAWDGRNWSLPSNIVNVTTQPDVLAPSAPSALTLANNVHGTPVDSVTASTALLNWSNSTDDFGPIRYEVLVNGVPSPNVYDVRPAGSPILSSSRMWVRQLEPGTTYSLSVRAVDSGGNLSAPSAPLTVTTDASGDVLAPSTPTLTSASGGGTGYCPDEIWARWTASTDDQAPASALEYELRSNGTILEVITGGTRTIAYTEIFGTNAVTIVAVDPAGNASAPSNVVNTSVNWGTPCGNQ</sequence>
<dbReference type="CDD" id="cd00063">
    <property type="entry name" value="FN3"/>
    <property type="match status" value="2"/>
</dbReference>
<feature type="domain" description="Fibronectin type-III" evidence="5">
    <location>
        <begin position="126"/>
        <end position="231"/>
    </location>
</feature>
<evidence type="ECO:0000259" key="5">
    <source>
        <dbReference type="PROSITE" id="PS50853"/>
    </source>
</evidence>
<evidence type="ECO:0000256" key="1">
    <source>
        <dbReference type="ARBA" id="ARBA00022737"/>
    </source>
</evidence>
<comment type="caution">
    <text evidence="6">The sequence shown here is derived from an EMBL/GenBank/DDBJ whole genome shotgun (WGS) entry which is preliminary data.</text>
</comment>
<evidence type="ECO:0000256" key="4">
    <source>
        <dbReference type="SAM" id="SignalP"/>
    </source>
</evidence>